<keyword evidence="7" id="KW-1185">Reference proteome</keyword>
<dbReference type="InterPro" id="IPR000086">
    <property type="entry name" value="NUDIX_hydrolase_dom"/>
</dbReference>
<dbReference type="InterPro" id="IPR013024">
    <property type="entry name" value="GGCT-like"/>
</dbReference>
<dbReference type="PROSITE" id="PS51462">
    <property type="entry name" value="NUDIX"/>
    <property type="match status" value="1"/>
</dbReference>
<dbReference type="Gene3D" id="3.10.490.10">
    <property type="entry name" value="Gamma-glutamyl cyclotransferase-like"/>
    <property type="match status" value="1"/>
</dbReference>
<sequence>MTTDVFLFGTLRHDDLRAAVLNAAPAMSPATMAGHVQVDVQGYPVLVACDGAQAKGGLVALDASALARLDFYEGLFDYTRETATVLRDGAPVQAQVYRPGELPQVTDTRWEFTDWSARNADAAILAAHELFALAGVYAPEALKVRYPMLLAHAASQLRAGQAVQSATLRGDWGRDDVVSRQRMQPYAYFFGVQVDDLQFQRFDGSASNVVRRAGFVMSDAVTLLPYDPALDLVLVIEQFRYGPYMRGDANCWSLEPIAGRIDPGESPGECALREAQEEARLHLMQDALVPVGESYPSPGAISEYLYSFVALCDLSHADEGVAGLASEAEDIRSHVIPFERLMALIASGEVRNGPLIQTAYWLALNKARLQAR</sequence>
<dbReference type="CDD" id="cd06661">
    <property type="entry name" value="GGCT_like"/>
    <property type="match status" value="1"/>
</dbReference>
<dbReference type="EMBL" id="JAQZSM010000017">
    <property type="protein sequence ID" value="MDD7972620.1"/>
    <property type="molecule type" value="Genomic_DNA"/>
</dbReference>
<dbReference type="NCBIfam" id="TIGR00052">
    <property type="entry name" value="nudix-type nucleoside diphosphatase, YffH/AdpP family"/>
    <property type="match status" value="1"/>
</dbReference>
<evidence type="ECO:0000256" key="4">
    <source>
        <dbReference type="ARBA" id="ARBA00030602"/>
    </source>
</evidence>
<dbReference type="InterPro" id="IPR009288">
    <property type="entry name" value="AIG2-like_dom"/>
</dbReference>
<evidence type="ECO:0000259" key="5">
    <source>
        <dbReference type="PROSITE" id="PS51462"/>
    </source>
</evidence>
<accession>A0ABT5TD51</accession>
<comment type="cofactor">
    <cofactor evidence="1">
        <name>Mg(2+)</name>
        <dbReference type="ChEBI" id="CHEBI:18420"/>
    </cofactor>
</comment>
<keyword evidence="3" id="KW-0378">Hydrolase</keyword>
<organism evidence="6 7">
    <name type="scientific">Roseinatronobacter alkalisoli</name>
    <dbReference type="NCBI Taxonomy" id="3028235"/>
    <lineage>
        <taxon>Bacteria</taxon>
        <taxon>Pseudomonadati</taxon>
        <taxon>Pseudomonadota</taxon>
        <taxon>Alphaproteobacteria</taxon>
        <taxon>Rhodobacterales</taxon>
        <taxon>Paracoccaceae</taxon>
        <taxon>Roseinatronobacter</taxon>
    </lineage>
</organism>
<dbReference type="InterPro" id="IPR020084">
    <property type="entry name" value="NUDIX_hydrolase_CS"/>
</dbReference>
<dbReference type="CDD" id="cd24155">
    <property type="entry name" value="NUDIX_ADPRase"/>
    <property type="match status" value="1"/>
</dbReference>
<dbReference type="InterPro" id="IPR045038">
    <property type="entry name" value="AIG2-like"/>
</dbReference>
<protein>
    <recommendedName>
        <fullName evidence="4">Putative gamma-glutamylcyclotransferase</fullName>
    </recommendedName>
</protein>
<dbReference type="Gene3D" id="3.90.79.10">
    <property type="entry name" value="Nucleoside Triphosphate Pyrophosphohydrolase"/>
    <property type="match status" value="1"/>
</dbReference>
<evidence type="ECO:0000256" key="3">
    <source>
        <dbReference type="ARBA" id="ARBA00022801"/>
    </source>
</evidence>
<reference evidence="6" key="1">
    <citation type="submission" date="2023-02" db="EMBL/GenBank/DDBJ databases">
        <title>Description of Roseinatronobacter alkalisoli sp. nov., an alkaliphilic bacerium isolated from soda soil.</title>
        <authorList>
            <person name="Wei W."/>
        </authorList>
    </citation>
    <scope>NUCLEOTIDE SEQUENCE</scope>
    <source>
        <strain evidence="6">HJB301</strain>
    </source>
</reference>
<dbReference type="InterPro" id="IPR015797">
    <property type="entry name" value="NUDIX_hydrolase-like_dom_sf"/>
</dbReference>
<dbReference type="InterPro" id="IPR004385">
    <property type="entry name" value="NDP_pyrophosphatase"/>
</dbReference>
<name>A0ABT5TD51_9RHOB</name>
<dbReference type="PANTHER" id="PTHR31544:SF2">
    <property type="entry name" value="AIG2-LIKE PROTEIN D"/>
    <property type="match status" value="1"/>
</dbReference>
<dbReference type="RefSeq" id="WP_274353293.1">
    <property type="nucleotide sequence ID" value="NZ_JAQZSM010000017.1"/>
</dbReference>
<dbReference type="Pfam" id="PF00293">
    <property type="entry name" value="NUDIX"/>
    <property type="match status" value="1"/>
</dbReference>
<dbReference type="PROSITE" id="PS00893">
    <property type="entry name" value="NUDIX_BOX"/>
    <property type="match status" value="1"/>
</dbReference>
<comment type="caution">
    <text evidence="6">The sequence shown here is derived from an EMBL/GenBank/DDBJ whole genome shotgun (WGS) entry which is preliminary data.</text>
</comment>
<feature type="domain" description="Nudix hydrolase" evidence="5">
    <location>
        <begin position="216"/>
        <end position="358"/>
    </location>
</feature>
<evidence type="ECO:0000256" key="2">
    <source>
        <dbReference type="ARBA" id="ARBA00022679"/>
    </source>
</evidence>
<gene>
    <name evidence="6" type="ORF">PUT78_16090</name>
</gene>
<evidence type="ECO:0000313" key="6">
    <source>
        <dbReference type="EMBL" id="MDD7972620.1"/>
    </source>
</evidence>
<dbReference type="Proteomes" id="UP001431784">
    <property type="component" value="Unassembled WGS sequence"/>
</dbReference>
<evidence type="ECO:0000313" key="7">
    <source>
        <dbReference type="Proteomes" id="UP001431784"/>
    </source>
</evidence>
<dbReference type="InterPro" id="IPR036568">
    <property type="entry name" value="GGCT-like_sf"/>
</dbReference>
<keyword evidence="2" id="KW-0808">Transferase</keyword>
<dbReference type="Pfam" id="PF06094">
    <property type="entry name" value="GGACT"/>
    <property type="match status" value="1"/>
</dbReference>
<evidence type="ECO:0000256" key="1">
    <source>
        <dbReference type="ARBA" id="ARBA00001946"/>
    </source>
</evidence>
<proteinExistence type="predicted"/>
<dbReference type="SUPFAM" id="SSF55811">
    <property type="entry name" value="Nudix"/>
    <property type="match status" value="1"/>
</dbReference>
<dbReference type="SUPFAM" id="SSF110857">
    <property type="entry name" value="Gamma-glutamyl cyclotransferase-like"/>
    <property type="match status" value="1"/>
</dbReference>
<dbReference type="PANTHER" id="PTHR31544">
    <property type="entry name" value="AIG2-LIKE PROTEIN D"/>
    <property type="match status" value="1"/>
</dbReference>